<evidence type="ECO:0000256" key="3">
    <source>
        <dbReference type="ARBA" id="ARBA00022475"/>
    </source>
</evidence>
<feature type="transmembrane region" description="Helical" evidence="8">
    <location>
        <begin position="97"/>
        <end position="120"/>
    </location>
</feature>
<keyword evidence="6 8" id="KW-0472">Membrane</keyword>
<organism evidence="9">
    <name type="scientific">Candidatus Methanosuratincola petrocarbonis</name>
    <name type="common">ex Vanwonterghem et al. 2016</name>
    <dbReference type="NCBI Taxonomy" id="1867261"/>
    <lineage>
        <taxon>Archaea</taxon>
        <taxon>Thermoproteota</taxon>
        <taxon>Methanosuratincolia</taxon>
        <taxon>Candidatus Methanomethylicales</taxon>
        <taxon>Candidatus Methanomethylicaceae</taxon>
        <taxon>Candidatus Methanosuratincola (ex Vanwonterghem et al. 2016)</taxon>
    </lineage>
</organism>
<keyword evidence="5 8" id="KW-1133">Transmembrane helix</keyword>
<evidence type="ECO:0000256" key="1">
    <source>
        <dbReference type="ARBA" id="ARBA00004651"/>
    </source>
</evidence>
<feature type="transmembrane region" description="Helical" evidence="8">
    <location>
        <begin position="173"/>
        <end position="195"/>
    </location>
</feature>
<dbReference type="AlphaFoldDB" id="A0A7J3UYJ3"/>
<feature type="transmembrane region" description="Helical" evidence="8">
    <location>
        <begin position="250"/>
        <end position="273"/>
    </location>
</feature>
<comment type="similarity">
    <text evidence="2">Belongs to the UPF0104 family.</text>
</comment>
<evidence type="ECO:0000256" key="4">
    <source>
        <dbReference type="ARBA" id="ARBA00022692"/>
    </source>
</evidence>
<evidence type="ECO:0000256" key="8">
    <source>
        <dbReference type="SAM" id="Phobius"/>
    </source>
</evidence>
<feature type="transmembrane region" description="Helical" evidence="8">
    <location>
        <begin position="141"/>
        <end position="167"/>
    </location>
</feature>
<dbReference type="NCBIfam" id="TIGR00374">
    <property type="entry name" value="flippase-like domain"/>
    <property type="match status" value="1"/>
</dbReference>
<feature type="region of interest" description="Disordered" evidence="7">
    <location>
        <begin position="362"/>
        <end position="383"/>
    </location>
</feature>
<gene>
    <name evidence="9" type="ORF">ENL91_02120</name>
</gene>
<keyword evidence="3" id="KW-1003">Cell membrane</keyword>
<evidence type="ECO:0000256" key="2">
    <source>
        <dbReference type="ARBA" id="ARBA00011061"/>
    </source>
</evidence>
<keyword evidence="4 8" id="KW-0812">Transmembrane</keyword>
<protein>
    <submittedName>
        <fullName evidence="9">Flippase-like domain-containing protein</fullName>
    </submittedName>
</protein>
<reference evidence="9" key="1">
    <citation type="journal article" date="2020" name="mSystems">
        <title>Genome- and Community-Level Interaction Insights into Carbon Utilization and Element Cycling Functions of Hydrothermarchaeota in Hydrothermal Sediment.</title>
        <authorList>
            <person name="Zhou Z."/>
            <person name="Liu Y."/>
            <person name="Xu W."/>
            <person name="Pan J."/>
            <person name="Luo Z.H."/>
            <person name="Li M."/>
        </authorList>
    </citation>
    <scope>NUCLEOTIDE SEQUENCE [LARGE SCALE GENOMIC DNA]</scope>
    <source>
        <strain evidence="9">SpSt-1038</strain>
    </source>
</reference>
<name>A0A7J3UYJ3_9CREN</name>
<evidence type="ECO:0000256" key="5">
    <source>
        <dbReference type="ARBA" id="ARBA00022989"/>
    </source>
</evidence>
<dbReference type="InterPro" id="IPR022791">
    <property type="entry name" value="L-PG_synthase/AglD"/>
</dbReference>
<dbReference type="GO" id="GO:0005886">
    <property type="term" value="C:plasma membrane"/>
    <property type="evidence" value="ECO:0007669"/>
    <property type="project" value="UniProtKB-SubCell"/>
</dbReference>
<feature type="transmembrane region" description="Helical" evidence="8">
    <location>
        <begin position="65"/>
        <end position="85"/>
    </location>
</feature>
<dbReference type="PANTHER" id="PTHR39087">
    <property type="entry name" value="UPF0104 MEMBRANE PROTEIN MJ1595"/>
    <property type="match status" value="1"/>
</dbReference>
<feature type="transmembrane region" description="Helical" evidence="8">
    <location>
        <begin position="279"/>
        <end position="301"/>
    </location>
</feature>
<accession>A0A7J3UYJ3</accession>
<dbReference type="Pfam" id="PF03706">
    <property type="entry name" value="LPG_synthase_TM"/>
    <property type="match status" value="1"/>
</dbReference>
<evidence type="ECO:0000256" key="6">
    <source>
        <dbReference type="ARBA" id="ARBA00023136"/>
    </source>
</evidence>
<dbReference type="EMBL" id="DRVT01000023">
    <property type="protein sequence ID" value="HHI48948.1"/>
    <property type="molecule type" value="Genomic_DNA"/>
</dbReference>
<evidence type="ECO:0000256" key="7">
    <source>
        <dbReference type="SAM" id="MobiDB-lite"/>
    </source>
</evidence>
<evidence type="ECO:0000313" key="9">
    <source>
        <dbReference type="EMBL" id="HHI48948.1"/>
    </source>
</evidence>
<feature type="transmembrane region" description="Helical" evidence="8">
    <location>
        <begin position="31"/>
        <end position="53"/>
    </location>
</feature>
<feature type="transmembrane region" description="Helical" evidence="8">
    <location>
        <begin position="338"/>
        <end position="358"/>
    </location>
</feature>
<sequence length="383" mass="41093">MVNRSLCPYLLIWNAVEGIALGKLPISPKKLAIIAGVAILLLYLYFVGFWEVVQIILALDPRAAILAILIDVLCISLFTLSWKVLLSPPGMGFLRSFEVVLVSIFGDMMIPTGSVSGEIVRITMTTKRSRLSIGEATASVVLHRLILAVTFCGVLGLGIILLAANGAMQLSSFYSFIAIGVSTIAVSLLGVYLAINSRKFERHICGLISRMAPLIKRLKRDYDAERSKERAVSALCAFQESITGARRRSLILSAAIATVRYFLVALIPYVMFLSIGYPISYWAVLMVSIFVSMVQLMPVGIPGLVGVIEVSMTGFFMGFGVPAEIAASVTILSRLVTFWFELLVSGLTASYVGFRVALDEGKGKGGGSGGSTVAPLANPPVSA</sequence>
<dbReference type="PANTHER" id="PTHR39087:SF2">
    <property type="entry name" value="UPF0104 MEMBRANE PROTEIN MJ1595"/>
    <property type="match status" value="1"/>
</dbReference>
<comment type="subcellular location">
    <subcellularLocation>
        <location evidence="1">Cell membrane</location>
        <topology evidence="1">Multi-pass membrane protein</topology>
    </subcellularLocation>
</comment>
<proteinExistence type="inferred from homology"/>
<comment type="caution">
    <text evidence="9">The sequence shown here is derived from an EMBL/GenBank/DDBJ whole genome shotgun (WGS) entry which is preliminary data.</text>
</comment>